<dbReference type="PANTHER" id="PTHR43289">
    <property type="entry name" value="MITOGEN-ACTIVATED PROTEIN KINASE KINASE KINASE 20-RELATED"/>
    <property type="match status" value="1"/>
</dbReference>
<dbReference type="SMART" id="SM00220">
    <property type="entry name" value="S_TKc"/>
    <property type="match status" value="1"/>
</dbReference>
<dbReference type="EC" id="2.7.11.1" evidence="1"/>
<feature type="compositionally biased region" description="Low complexity" evidence="8">
    <location>
        <begin position="695"/>
        <end position="706"/>
    </location>
</feature>
<keyword evidence="3" id="KW-0808">Transferase</keyword>
<dbReference type="InterPro" id="IPR017441">
    <property type="entry name" value="Protein_kinase_ATP_BS"/>
</dbReference>
<dbReference type="InterPro" id="IPR000719">
    <property type="entry name" value="Prot_kinase_dom"/>
</dbReference>
<gene>
    <name evidence="11" type="ORF">NSK11_contig00043-0013</name>
</gene>
<dbReference type="InterPro" id="IPR008271">
    <property type="entry name" value="Ser/Thr_kinase_AS"/>
</dbReference>
<dbReference type="RefSeq" id="WP_152979248.1">
    <property type="nucleotide sequence ID" value="NZ_BBYQ01000043.1"/>
</dbReference>
<feature type="compositionally biased region" description="Pro residues" evidence="8">
    <location>
        <begin position="329"/>
        <end position="364"/>
    </location>
</feature>
<feature type="compositionally biased region" description="Pro residues" evidence="8">
    <location>
        <begin position="372"/>
        <end position="381"/>
    </location>
</feature>
<evidence type="ECO:0000256" key="1">
    <source>
        <dbReference type="ARBA" id="ARBA00012513"/>
    </source>
</evidence>
<feature type="binding site" evidence="7">
    <location>
        <position position="40"/>
    </location>
    <ligand>
        <name>ATP</name>
        <dbReference type="ChEBI" id="CHEBI:30616"/>
    </ligand>
</feature>
<protein>
    <recommendedName>
        <fullName evidence="1">non-specific serine/threonine protein kinase</fullName>
        <ecNumber evidence="1">2.7.11.1</ecNumber>
    </recommendedName>
</protein>
<dbReference type="EMBL" id="BBYQ01000043">
    <property type="protein sequence ID" value="GAP28809.1"/>
    <property type="molecule type" value="Genomic_DNA"/>
</dbReference>
<evidence type="ECO:0000256" key="8">
    <source>
        <dbReference type="SAM" id="MobiDB-lite"/>
    </source>
</evidence>
<feature type="domain" description="Protein kinase" evidence="10">
    <location>
        <begin position="11"/>
        <end position="285"/>
    </location>
</feature>
<dbReference type="Gene3D" id="3.30.200.20">
    <property type="entry name" value="Phosphorylase Kinase, domain 1"/>
    <property type="match status" value="1"/>
</dbReference>
<dbReference type="InterPro" id="IPR011009">
    <property type="entry name" value="Kinase-like_dom_sf"/>
</dbReference>
<evidence type="ECO:0000313" key="11">
    <source>
        <dbReference type="EMBL" id="GAP28809.1"/>
    </source>
</evidence>
<feature type="region of interest" description="Disordered" evidence="8">
    <location>
        <begin position="276"/>
        <end position="562"/>
    </location>
</feature>
<evidence type="ECO:0000256" key="2">
    <source>
        <dbReference type="ARBA" id="ARBA00022527"/>
    </source>
</evidence>
<keyword evidence="6 7" id="KW-0067">ATP-binding</keyword>
<feature type="compositionally biased region" description="Basic and acidic residues" evidence="8">
    <location>
        <begin position="522"/>
        <end position="531"/>
    </location>
</feature>
<feature type="compositionally biased region" description="Low complexity" evidence="8">
    <location>
        <begin position="395"/>
        <end position="415"/>
    </location>
</feature>
<feature type="non-terminal residue" evidence="11">
    <location>
        <position position="799"/>
    </location>
</feature>
<dbReference type="Pfam" id="PF00069">
    <property type="entry name" value="Pkinase"/>
    <property type="match status" value="1"/>
</dbReference>
<feature type="compositionally biased region" description="Pro residues" evidence="8">
    <location>
        <begin position="432"/>
        <end position="457"/>
    </location>
</feature>
<keyword evidence="9" id="KW-0812">Transmembrane</keyword>
<organism evidence="11 12">
    <name type="scientific">Nocardia seriolae</name>
    <dbReference type="NCBI Taxonomy" id="37332"/>
    <lineage>
        <taxon>Bacteria</taxon>
        <taxon>Bacillati</taxon>
        <taxon>Actinomycetota</taxon>
        <taxon>Actinomycetes</taxon>
        <taxon>Mycobacteriales</taxon>
        <taxon>Nocardiaceae</taxon>
        <taxon>Nocardia</taxon>
    </lineage>
</organism>
<evidence type="ECO:0000256" key="6">
    <source>
        <dbReference type="ARBA" id="ARBA00022840"/>
    </source>
</evidence>
<keyword evidence="9" id="KW-0472">Membrane</keyword>
<evidence type="ECO:0000259" key="10">
    <source>
        <dbReference type="PROSITE" id="PS50011"/>
    </source>
</evidence>
<dbReference type="AlphaFoldDB" id="A0ABC9YTP5"/>
<dbReference type="Proteomes" id="UP000037179">
    <property type="component" value="Unassembled WGS sequence"/>
</dbReference>
<evidence type="ECO:0000256" key="3">
    <source>
        <dbReference type="ARBA" id="ARBA00022679"/>
    </source>
</evidence>
<feature type="region of interest" description="Disordered" evidence="8">
    <location>
        <begin position="598"/>
        <end position="706"/>
    </location>
</feature>
<keyword evidence="2 11" id="KW-0723">Serine/threonine-protein kinase</keyword>
<comment type="caution">
    <text evidence="11">The sequence shown here is derived from an EMBL/GenBank/DDBJ whole genome shotgun (WGS) entry which is preliminary data.</text>
</comment>
<evidence type="ECO:0000256" key="5">
    <source>
        <dbReference type="ARBA" id="ARBA00022777"/>
    </source>
</evidence>
<feature type="transmembrane region" description="Helical" evidence="9">
    <location>
        <begin position="774"/>
        <end position="798"/>
    </location>
</feature>
<keyword evidence="9" id="KW-1133">Transmembrane helix</keyword>
<dbReference type="PROSITE" id="PS00108">
    <property type="entry name" value="PROTEIN_KINASE_ST"/>
    <property type="match status" value="1"/>
</dbReference>
<evidence type="ECO:0000313" key="12">
    <source>
        <dbReference type="Proteomes" id="UP000037179"/>
    </source>
</evidence>
<proteinExistence type="predicted"/>
<evidence type="ECO:0000256" key="9">
    <source>
        <dbReference type="SAM" id="Phobius"/>
    </source>
</evidence>
<evidence type="ECO:0000256" key="4">
    <source>
        <dbReference type="ARBA" id="ARBA00022741"/>
    </source>
</evidence>
<dbReference type="GO" id="GO:0005524">
    <property type="term" value="F:ATP binding"/>
    <property type="evidence" value="ECO:0007669"/>
    <property type="project" value="UniProtKB-UniRule"/>
</dbReference>
<dbReference type="SUPFAM" id="SSF56112">
    <property type="entry name" value="Protein kinase-like (PK-like)"/>
    <property type="match status" value="1"/>
</dbReference>
<name>A0ABC9YTP5_9NOCA</name>
<feature type="compositionally biased region" description="Pro residues" evidence="8">
    <location>
        <begin position="304"/>
        <end position="317"/>
    </location>
</feature>
<dbReference type="CDD" id="cd14014">
    <property type="entry name" value="STKc_PknB_like"/>
    <property type="match status" value="1"/>
</dbReference>
<dbReference type="PROSITE" id="PS00107">
    <property type="entry name" value="PROTEIN_KINASE_ATP"/>
    <property type="match status" value="1"/>
</dbReference>
<feature type="compositionally biased region" description="Low complexity" evidence="8">
    <location>
        <begin position="318"/>
        <end position="328"/>
    </location>
</feature>
<dbReference type="PANTHER" id="PTHR43289:SF6">
    <property type="entry name" value="SERINE_THREONINE-PROTEIN KINASE NEKL-3"/>
    <property type="match status" value="1"/>
</dbReference>
<sequence length="799" mass="81133">MLNSGDVFAGFTIERLLGQGGMGSVYLARHPRLGKLTALKLLNRELYADREIRARFEREADLVARLDHPNIVEVYDRGTENDMLWISMQYVDGVDAASVNVATLPPERAVQVIEGVASALDYAHGMGVLHRDVKPANIILARAVAGHGERVFLTDFGIARLREDSTHLTQAGMFTATLAYASPEQMTGAPLDPTTDQYSLACALYWLLIGAGPFDSPHPAELIRGHLQLLPPPVSLRRPGLSPAMDAVLTKAMAKRPADRFPTCTAFAKAARQALAGPKAPHPVHQQAAYPNPPAPQANYPAAQPYPAPGYPAPPQGYPAAPQQQPLAYPAPPNPQAQPAPQPIPAAPPNYPAPQPQPGAPGYPVPNYLAPQPQPGAPTPQHPIAAPGYPASQNPQQPGGPSGFAAPAQPAAGAPPQSPPDTERVNSGPTARPGPPVPEPAPADYPAPQPQSAPLAPPGQAGSELEQVGTRPSNRPQAAAGAPPRLPPPASVGAPGPRPLEPEDPAQRPTDVVPQPVVVAGRQDDSGEQRTEVMAQPGAPTGTGRADAPEQASIGPVGSPGFEELIAEPVTALSQPMAGTAAEAGAAAVPMAPMTTGVAGRDSGVGAKSVGSESESVDGDPAGSMGAARPAPAESTATSEPTGTVEPAKASAPVDSAGTEVASGDLSRHPDSGAFVPETGADAPTAVGVPDLGEPESSSATGAESAAASEMYGPAAGGWAAPVGNAEAAVPGGEAGYAGYPGGPGYPAAQGQSVPNQVRPGLVPTSQRAEASQVTALVVLGLAVVALLLMVVVAVVLVS</sequence>
<keyword evidence="4 7" id="KW-0547">Nucleotide-binding</keyword>
<accession>A0ABC9YTP5</accession>
<reference evidence="11 12" key="2">
    <citation type="journal article" date="2016" name="Genome Announc.">
        <title>Draft Genome Sequence of Erythromycin- and Oxytetracycline-Sensitive Nocardia seriolae Strain U-1 (NBRC 110359).</title>
        <authorList>
            <person name="Imajoh M."/>
            <person name="Sukeda M."/>
            <person name="Shimizu M."/>
            <person name="Yamane J."/>
            <person name="Ohnishi K."/>
            <person name="Oshima S."/>
        </authorList>
    </citation>
    <scope>NUCLEOTIDE SEQUENCE [LARGE SCALE GENOMIC DNA]</scope>
    <source>
        <strain evidence="11 12">U-1</strain>
    </source>
</reference>
<evidence type="ECO:0000256" key="7">
    <source>
        <dbReference type="PROSITE-ProRule" id="PRU10141"/>
    </source>
</evidence>
<reference evidence="12" key="1">
    <citation type="submission" date="2015-07" db="EMBL/GenBank/DDBJ databases">
        <title>Nocardia seriolae U-1 whole genome shotgun sequence.</title>
        <authorList>
            <person name="Imajoh M."/>
            <person name="Fukumoto Y."/>
            <person name="Sukeda M."/>
            <person name="Yamane J."/>
            <person name="Yamasaki K."/>
            <person name="Shimizu M."/>
            <person name="Ohnishi K."/>
            <person name="Oshima S."/>
        </authorList>
    </citation>
    <scope>NUCLEOTIDE SEQUENCE [LARGE SCALE GENOMIC DNA]</scope>
    <source>
        <strain evidence="12">U-1</strain>
    </source>
</reference>
<keyword evidence="12" id="KW-1185">Reference proteome</keyword>
<dbReference type="PROSITE" id="PS50011">
    <property type="entry name" value="PROTEIN_KINASE_DOM"/>
    <property type="match status" value="1"/>
</dbReference>
<dbReference type="GO" id="GO:0004674">
    <property type="term" value="F:protein serine/threonine kinase activity"/>
    <property type="evidence" value="ECO:0007669"/>
    <property type="project" value="UniProtKB-KW"/>
</dbReference>
<dbReference type="Gene3D" id="1.10.510.10">
    <property type="entry name" value="Transferase(Phosphotransferase) domain 1"/>
    <property type="match status" value="1"/>
</dbReference>
<keyword evidence="5 11" id="KW-0418">Kinase</keyword>